<dbReference type="NCBIfam" id="TIGR01961">
    <property type="entry name" value="NuoC_fam"/>
    <property type="match status" value="1"/>
</dbReference>
<comment type="subcellular location">
    <subcellularLocation>
        <location evidence="1">Mitochondrion</location>
    </subcellularLocation>
</comment>
<dbReference type="SUPFAM" id="SSF143243">
    <property type="entry name" value="Nqo5-like"/>
    <property type="match status" value="1"/>
</dbReference>
<dbReference type="Gene3D" id="3.30.460.80">
    <property type="entry name" value="NADH:ubiquinone oxidoreductase, 30kDa subunit"/>
    <property type="match status" value="1"/>
</dbReference>
<evidence type="ECO:0000256" key="9">
    <source>
        <dbReference type="RuleBase" id="RU003456"/>
    </source>
</evidence>
<sequence>KYFPTYKYPALHKMAFSSRFMFCASKAFRNPVICSNIAKRANKDAFFARQALGIALLQKYKQIRLSSTAVSTQDSPTTTRLMEFGQFVSDSMPKFVQSAEVTEGDELQVLISPDGIIPILTFLRDHTNAQFKQLMDITAVDWPSKPYRFEIVYNLLSVRYNTRIRVKTYTDELTPLDSASSLFHSANWAEREIWDMYGVFFSNHPDLRRILTDYGFEGHPLRKDFPLSGFYEIRYDSELKRLVQDPVELAQEFRKFELQSPWEQFPKHRKTVAKLESAKKE</sequence>
<protein>
    <recommendedName>
        <fullName evidence="3">NADH dehydrogenase [ubiquinone] iron-sulfur protein 3, mitochondrial</fullName>
    </recommendedName>
</protein>
<dbReference type="PANTHER" id="PTHR10884">
    <property type="entry name" value="NADH DEHYDROGENASE UBIQUINONE IRON-SULFUR PROTEIN 3"/>
    <property type="match status" value="1"/>
</dbReference>
<gene>
    <name evidence="11" type="primary">NDUFS3</name>
</gene>
<comment type="similarity">
    <text evidence="2 9">Belongs to the complex I 30 kDa subunit family.</text>
</comment>
<evidence type="ECO:0000256" key="2">
    <source>
        <dbReference type="ARBA" id="ARBA00007569"/>
    </source>
</evidence>
<reference evidence="11" key="1">
    <citation type="journal article" date="2013" name="Genome Biol. Evol.">
        <title>Punctuated emergences of genetic and phenotypic innovations in eumetazoan, bilaterian, euteleostome, and hominidae ancestors.</title>
        <authorList>
            <person name="Wenger Y."/>
            <person name="Galliot B."/>
        </authorList>
    </citation>
    <scope>NUCLEOTIDE SEQUENCE</scope>
    <source>
        <tissue evidence="11">Whole animals</tissue>
    </source>
</reference>
<evidence type="ECO:0000256" key="7">
    <source>
        <dbReference type="ARBA" id="ARBA00023075"/>
    </source>
</evidence>
<dbReference type="GO" id="GO:0016651">
    <property type="term" value="F:oxidoreductase activity, acting on NAD(P)H"/>
    <property type="evidence" value="ECO:0007669"/>
    <property type="project" value="InterPro"/>
</dbReference>
<comment type="catalytic activity">
    <reaction evidence="8">
        <text>a ubiquinone + NADH + 5 H(+)(in) = a ubiquinol + NAD(+) + 4 H(+)(out)</text>
        <dbReference type="Rhea" id="RHEA:29091"/>
        <dbReference type="Rhea" id="RHEA-COMP:9565"/>
        <dbReference type="Rhea" id="RHEA-COMP:9566"/>
        <dbReference type="ChEBI" id="CHEBI:15378"/>
        <dbReference type="ChEBI" id="CHEBI:16389"/>
        <dbReference type="ChEBI" id="CHEBI:17976"/>
        <dbReference type="ChEBI" id="CHEBI:57540"/>
        <dbReference type="ChEBI" id="CHEBI:57945"/>
        <dbReference type="EC" id="7.1.1.2"/>
    </reaction>
</comment>
<feature type="domain" description="NADH:ubiquinone oxidoreductase 30kDa subunit" evidence="10">
    <location>
        <begin position="110"/>
        <end position="230"/>
    </location>
</feature>
<dbReference type="GO" id="GO:0005739">
    <property type="term" value="C:mitochondrion"/>
    <property type="evidence" value="ECO:0007669"/>
    <property type="project" value="UniProtKB-SubCell"/>
</dbReference>
<dbReference type="HAMAP" id="MF_01357">
    <property type="entry name" value="NDH1_NuoC"/>
    <property type="match status" value="1"/>
</dbReference>
<feature type="non-terminal residue" evidence="11">
    <location>
        <position position="1"/>
    </location>
</feature>
<keyword evidence="4 9" id="KW-0813">Transport</keyword>
<keyword evidence="6 9" id="KW-0520">NAD</keyword>
<dbReference type="InterPro" id="IPR010218">
    <property type="entry name" value="NADH_DH_suC"/>
</dbReference>
<keyword evidence="7 11" id="KW-0830">Ubiquinone</keyword>
<accession>T2MIL5</accession>
<dbReference type="GO" id="GO:0008137">
    <property type="term" value="F:NADH dehydrogenase (ubiquinone) activity"/>
    <property type="evidence" value="ECO:0007669"/>
    <property type="project" value="UniProtKB-EC"/>
</dbReference>
<evidence type="ECO:0000256" key="3">
    <source>
        <dbReference type="ARBA" id="ARBA00020084"/>
    </source>
</evidence>
<dbReference type="OrthoDB" id="37721at2759"/>
<dbReference type="InterPro" id="IPR001268">
    <property type="entry name" value="NADH_UbQ_OxRdtase_30kDa_su"/>
</dbReference>
<evidence type="ECO:0000259" key="10">
    <source>
        <dbReference type="Pfam" id="PF00329"/>
    </source>
</evidence>
<dbReference type="InterPro" id="IPR037232">
    <property type="entry name" value="NADH_quin_OxRdtase_su_C/D-like"/>
</dbReference>
<dbReference type="FunFam" id="3.30.460.80:FF:000002">
    <property type="entry name" value="NADH dehydrogenase iron-sulfur protein 3, mitochondrial"/>
    <property type="match status" value="1"/>
</dbReference>
<evidence type="ECO:0000256" key="8">
    <source>
        <dbReference type="ARBA" id="ARBA00049551"/>
    </source>
</evidence>
<evidence type="ECO:0000256" key="6">
    <source>
        <dbReference type="ARBA" id="ARBA00023027"/>
    </source>
</evidence>
<dbReference type="AlphaFoldDB" id="T2MIL5"/>
<evidence type="ECO:0000313" key="11">
    <source>
        <dbReference type="EMBL" id="CDG71780.1"/>
    </source>
</evidence>
<dbReference type="PROSITE" id="PS00542">
    <property type="entry name" value="COMPLEX1_30K"/>
    <property type="match status" value="1"/>
</dbReference>
<proteinExistence type="evidence at transcript level"/>
<dbReference type="InterPro" id="IPR020396">
    <property type="entry name" value="NADH_UbQ_OxRdtase_CS"/>
</dbReference>
<organism evidence="11">
    <name type="scientific">Hydra vulgaris</name>
    <name type="common">Hydra</name>
    <name type="synonym">Hydra attenuata</name>
    <dbReference type="NCBI Taxonomy" id="6087"/>
    <lineage>
        <taxon>Eukaryota</taxon>
        <taxon>Metazoa</taxon>
        <taxon>Cnidaria</taxon>
        <taxon>Hydrozoa</taxon>
        <taxon>Hydroidolina</taxon>
        <taxon>Anthoathecata</taxon>
        <taxon>Aplanulata</taxon>
        <taxon>Hydridae</taxon>
        <taxon>Hydra</taxon>
    </lineage>
</organism>
<evidence type="ECO:0000256" key="4">
    <source>
        <dbReference type="ARBA" id="ARBA00022448"/>
    </source>
</evidence>
<dbReference type="EMBL" id="HAAD01005548">
    <property type="protein sequence ID" value="CDG71780.1"/>
    <property type="molecule type" value="mRNA"/>
</dbReference>
<dbReference type="GO" id="GO:0016020">
    <property type="term" value="C:membrane"/>
    <property type="evidence" value="ECO:0007669"/>
    <property type="project" value="UniProtKB-ARBA"/>
</dbReference>
<name>T2MIL5_HYDVU</name>
<dbReference type="Pfam" id="PF00329">
    <property type="entry name" value="Complex1_30kDa"/>
    <property type="match status" value="1"/>
</dbReference>
<dbReference type="PANTHER" id="PTHR10884:SF14">
    <property type="entry name" value="NADH DEHYDROGENASE [UBIQUINONE] IRON-SULFUR PROTEIN 3, MITOCHONDRIAL"/>
    <property type="match status" value="1"/>
</dbReference>
<keyword evidence="5 9" id="KW-1278">Translocase</keyword>
<evidence type="ECO:0000256" key="1">
    <source>
        <dbReference type="ARBA" id="ARBA00004173"/>
    </source>
</evidence>
<evidence type="ECO:0000256" key="5">
    <source>
        <dbReference type="ARBA" id="ARBA00022967"/>
    </source>
</evidence>
<dbReference type="NCBIfam" id="NF004733">
    <property type="entry name" value="PRK06074.1-5"/>
    <property type="match status" value="1"/>
</dbReference>